<keyword evidence="1" id="KW-0472">Membrane</keyword>
<feature type="transmembrane region" description="Helical" evidence="1">
    <location>
        <begin position="34"/>
        <end position="56"/>
    </location>
</feature>
<keyword evidence="1" id="KW-1133">Transmembrane helix</keyword>
<sequence length="125" mass="13124">MDALRIERLCWSLPLGGFLAVLVAGLVVPDPTGTLWVAGALSACLVTVPFSFWFLARFESPDATAGDLTVQWTALFTVVVSLNALLNAVGVGGFANNLVSFGGGYAAASRARRWNPLRRRGGASA</sequence>
<keyword evidence="3" id="KW-1185">Reference proteome</keyword>
<gene>
    <name evidence="2" type="ORF">SAMN04488063_0526</name>
</gene>
<accession>A0A1I2M753</accession>
<evidence type="ECO:0000256" key="1">
    <source>
        <dbReference type="SAM" id="Phobius"/>
    </source>
</evidence>
<dbReference type="RefSeq" id="WP_092887987.1">
    <property type="nucleotide sequence ID" value="NZ_FOOQ01000001.1"/>
</dbReference>
<dbReference type="OrthoDB" id="308266at2157"/>
<evidence type="ECO:0000313" key="3">
    <source>
        <dbReference type="Proteomes" id="UP000198876"/>
    </source>
</evidence>
<feature type="transmembrane region" description="Helical" evidence="1">
    <location>
        <begin position="9"/>
        <end position="28"/>
    </location>
</feature>
<name>A0A1I2M753_9EURY</name>
<protein>
    <submittedName>
        <fullName evidence="2">Uncharacterized protein</fullName>
    </submittedName>
</protein>
<reference evidence="3" key="1">
    <citation type="submission" date="2016-10" db="EMBL/GenBank/DDBJ databases">
        <authorList>
            <person name="Varghese N."/>
            <person name="Submissions S."/>
        </authorList>
    </citation>
    <scope>NUCLEOTIDE SEQUENCE [LARGE SCALE GENOMIC DNA]</scope>
    <source>
        <strain evidence="3">CGMCC 1.7739</strain>
    </source>
</reference>
<dbReference type="Proteomes" id="UP000198876">
    <property type="component" value="Unassembled WGS sequence"/>
</dbReference>
<keyword evidence="1" id="KW-0812">Transmembrane</keyword>
<dbReference type="AlphaFoldDB" id="A0A1I2M753"/>
<evidence type="ECO:0000313" key="2">
    <source>
        <dbReference type="EMBL" id="SFF85256.1"/>
    </source>
</evidence>
<organism evidence="2 3">
    <name type="scientific">Halopelagius inordinatus</name>
    <dbReference type="NCBI Taxonomy" id="553467"/>
    <lineage>
        <taxon>Archaea</taxon>
        <taxon>Methanobacteriati</taxon>
        <taxon>Methanobacteriota</taxon>
        <taxon>Stenosarchaea group</taxon>
        <taxon>Halobacteria</taxon>
        <taxon>Halobacteriales</taxon>
        <taxon>Haloferacaceae</taxon>
    </lineage>
</organism>
<feature type="transmembrane region" description="Helical" evidence="1">
    <location>
        <begin position="68"/>
        <end position="88"/>
    </location>
</feature>
<proteinExistence type="predicted"/>
<dbReference type="EMBL" id="FOOQ01000001">
    <property type="protein sequence ID" value="SFF85256.1"/>
    <property type="molecule type" value="Genomic_DNA"/>
</dbReference>
<dbReference type="STRING" id="553467.SAMN04488063_0526"/>